<reference evidence="1 2" key="1">
    <citation type="journal article" date="2017" name="Nat. Commun.">
        <title>Genome assembly with in vitro proximity ligation data and whole-genome triplication in lettuce.</title>
        <authorList>
            <person name="Reyes-Chin-Wo S."/>
            <person name="Wang Z."/>
            <person name="Yang X."/>
            <person name="Kozik A."/>
            <person name="Arikit S."/>
            <person name="Song C."/>
            <person name="Xia L."/>
            <person name="Froenicke L."/>
            <person name="Lavelle D.O."/>
            <person name="Truco M.J."/>
            <person name="Xia R."/>
            <person name="Zhu S."/>
            <person name="Xu C."/>
            <person name="Xu H."/>
            <person name="Xu X."/>
            <person name="Cox K."/>
            <person name="Korf I."/>
            <person name="Meyers B.C."/>
            <person name="Michelmore R.W."/>
        </authorList>
    </citation>
    <scope>NUCLEOTIDE SEQUENCE [LARGE SCALE GENOMIC DNA]</scope>
    <source>
        <strain evidence="2">cv. Salinas</strain>
        <tissue evidence="1">Seedlings</tissue>
    </source>
</reference>
<dbReference type="EMBL" id="NBSK02000008">
    <property type="protein sequence ID" value="KAJ0193558.1"/>
    <property type="molecule type" value="Genomic_DNA"/>
</dbReference>
<dbReference type="Proteomes" id="UP000235145">
    <property type="component" value="Unassembled WGS sequence"/>
</dbReference>
<dbReference type="PANTHER" id="PTHR45786:SF77">
    <property type="entry name" value="HELITRON HELICASE-LIKE DOMAIN-CONTAINING PROTEIN-RELATED"/>
    <property type="match status" value="1"/>
</dbReference>
<evidence type="ECO:0000313" key="2">
    <source>
        <dbReference type="Proteomes" id="UP000235145"/>
    </source>
</evidence>
<name>A0A9R1UU25_LACSA</name>
<proteinExistence type="predicted"/>
<accession>A0A9R1UU25</accession>
<organism evidence="1 2">
    <name type="scientific">Lactuca sativa</name>
    <name type="common">Garden lettuce</name>
    <dbReference type="NCBI Taxonomy" id="4236"/>
    <lineage>
        <taxon>Eukaryota</taxon>
        <taxon>Viridiplantae</taxon>
        <taxon>Streptophyta</taxon>
        <taxon>Embryophyta</taxon>
        <taxon>Tracheophyta</taxon>
        <taxon>Spermatophyta</taxon>
        <taxon>Magnoliopsida</taxon>
        <taxon>eudicotyledons</taxon>
        <taxon>Gunneridae</taxon>
        <taxon>Pentapetalae</taxon>
        <taxon>asterids</taxon>
        <taxon>campanulids</taxon>
        <taxon>Asterales</taxon>
        <taxon>Asteraceae</taxon>
        <taxon>Cichorioideae</taxon>
        <taxon>Cichorieae</taxon>
        <taxon>Lactucinae</taxon>
        <taxon>Lactuca</taxon>
    </lineage>
</organism>
<comment type="caution">
    <text evidence="1">The sequence shown here is derived from an EMBL/GenBank/DDBJ whole genome shotgun (WGS) entry which is preliminary data.</text>
</comment>
<dbReference type="AlphaFoldDB" id="A0A9R1UU25"/>
<sequence length="251" mass="28517">MAVVHVPVLHVYYDCGNCSCICEFYGAIFWYNERFLYLSRTDNLRYTKCCKSGTIVLPPPLSPPVVLLQLFEDGHFLHNIRAYNSMFSMTSFGAKVDDEINKVRGLYVFKISGQIFHRIDDSSQPRFLQLYMCDDENEISNILHAFRTNGDVVFSVDVINSLSHMLDTNNEYVRTFKIARDMAESMCLDSYGVCLFNNVPNRRYGPPAPGTLGCIVCGDDVIGVVYDIVIYSKSGLPQRVSKLHPAYMPLQ</sequence>
<keyword evidence="2" id="KW-1185">Reference proteome</keyword>
<gene>
    <name evidence="1" type="ORF">LSAT_V11C800431000</name>
</gene>
<dbReference type="PANTHER" id="PTHR45786">
    <property type="entry name" value="DNA BINDING PROTEIN-LIKE"/>
    <property type="match status" value="1"/>
</dbReference>
<evidence type="ECO:0000313" key="1">
    <source>
        <dbReference type="EMBL" id="KAJ0193558.1"/>
    </source>
</evidence>
<protein>
    <submittedName>
        <fullName evidence="1">Uncharacterized protein</fullName>
    </submittedName>
</protein>